<comment type="caution">
    <text evidence="2">The sequence shown here is derived from an EMBL/GenBank/DDBJ whole genome shotgun (WGS) entry which is preliminary data.</text>
</comment>
<evidence type="ECO:0000256" key="1">
    <source>
        <dbReference type="SAM" id="MobiDB-lite"/>
    </source>
</evidence>
<organism evidence="2 3">
    <name type="scientific">Kribbella sancticallisti</name>
    <dbReference type="NCBI Taxonomy" id="460087"/>
    <lineage>
        <taxon>Bacteria</taxon>
        <taxon>Bacillati</taxon>
        <taxon>Actinomycetota</taxon>
        <taxon>Actinomycetes</taxon>
        <taxon>Propionibacteriales</taxon>
        <taxon>Kribbellaceae</taxon>
        <taxon>Kribbella</taxon>
    </lineage>
</organism>
<feature type="region of interest" description="Disordered" evidence="1">
    <location>
        <begin position="40"/>
        <end position="103"/>
    </location>
</feature>
<proteinExistence type="predicted"/>
<evidence type="ECO:0000313" key="3">
    <source>
        <dbReference type="Proteomes" id="UP001500393"/>
    </source>
</evidence>
<protein>
    <submittedName>
        <fullName evidence="2">DUF1800 domain-containing protein</fullName>
    </submittedName>
</protein>
<gene>
    <name evidence="2" type="ORF">GCM10009789_57030</name>
</gene>
<dbReference type="InterPro" id="IPR014917">
    <property type="entry name" value="DUF1800"/>
</dbReference>
<dbReference type="Pfam" id="PF08811">
    <property type="entry name" value="DUF1800"/>
    <property type="match status" value="1"/>
</dbReference>
<sequence length="460" mass="49804">MGEITERAAVRRLQDRLGFGPRPGSVEAGFEATLGRLLNPAADTGLAPPPALPQPVEKKKDKGKESKGKEGRGRAEPGTAERGEGEPGKPDTEEARAARKAANKARAAQEVQLAVWWLDRMVAGERATERLTWFWHGHFATSSQKVRSPQFMLAQNQILRAHARGSFAELAQRLITDAAMIRWLDGNDNRKGSPNENLAREYFELFTLGIGNYTEIDVFEGARALTGWTVRRTSAQARFVPARHDSDPKTILGQTGDFGAKEFVDLALAKPESAKFVIGRLWFRLVSPTPPSSATLARLVAAYGTKRDIEAVLRAIVVEPAFRDSASAMVKQPVEWAVGLMRALNVRPSGLNDKMKLRLLAGLRGMGQVPFRPPSVGGWPSGASWLTTSAGVTRLQLAQLLAKQAELGQLPKASARVDGVRALLGVDAWTDRTRNALAGLTDPAQLVAVAACAPEYVVSG</sequence>
<keyword evidence="3" id="KW-1185">Reference proteome</keyword>
<name>A0ABN2E3Z1_9ACTN</name>
<accession>A0ABN2E3Z1</accession>
<reference evidence="2 3" key="1">
    <citation type="journal article" date="2019" name="Int. J. Syst. Evol. Microbiol.">
        <title>The Global Catalogue of Microorganisms (GCM) 10K type strain sequencing project: providing services to taxonomists for standard genome sequencing and annotation.</title>
        <authorList>
            <consortium name="The Broad Institute Genomics Platform"/>
            <consortium name="The Broad Institute Genome Sequencing Center for Infectious Disease"/>
            <person name="Wu L."/>
            <person name="Ma J."/>
        </authorList>
    </citation>
    <scope>NUCLEOTIDE SEQUENCE [LARGE SCALE GENOMIC DNA]</scope>
    <source>
        <strain evidence="2 3">JCM 14969</strain>
    </source>
</reference>
<feature type="compositionally biased region" description="Basic and acidic residues" evidence="1">
    <location>
        <begin position="56"/>
        <end position="97"/>
    </location>
</feature>
<dbReference type="Proteomes" id="UP001500393">
    <property type="component" value="Unassembled WGS sequence"/>
</dbReference>
<dbReference type="RefSeq" id="WP_344219249.1">
    <property type="nucleotide sequence ID" value="NZ_BAAAOS010000045.1"/>
</dbReference>
<dbReference type="EMBL" id="BAAAOS010000045">
    <property type="protein sequence ID" value="GAA1595687.1"/>
    <property type="molecule type" value="Genomic_DNA"/>
</dbReference>
<evidence type="ECO:0000313" key="2">
    <source>
        <dbReference type="EMBL" id="GAA1595687.1"/>
    </source>
</evidence>